<evidence type="ECO:0000256" key="3">
    <source>
        <dbReference type="ARBA" id="ARBA00022777"/>
    </source>
</evidence>
<feature type="compositionally biased region" description="Basic and acidic residues" evidence="5">
    <location>
        <begin position="467"/>
        <end position="476"/>
    </location>
</feature>
<evidence type="ECO:0000256" key="5">
    <source>
        <dbReference type="SAM" id="MobiDB-lite"/>
    </source>
</evidence>
<dbReference type="GO" id="GO:0005737">
    <property type="term" value="C:cytoplasm"/>
    <property type="evidence" value="ECO:0007669"/>
    <property type="project" value="TreeGrafter"/>
</dbReference>
<gene>
    <name evidence="6" type="ORF">EPUL_005408</name>
</gene>
<dbReference type="GO" id="GO:0000824">
    <property type="term" value="F:inositol-1,4,5,6-tetrakisphosphate 3-kinase activity"/>
    <property type="evidence" value="ECO:0007669"/>
    <property type="project" value="TreeGrafter"/>
</dbReference>
<feature type="compositionally biased region" description="Basic and acidic residues" evidence="5">
    <location>
        <begin position="280"/>
        <end position="293"/>
    </location>
</feature>
<feature type="region of interest" description="Disordered" evidence="5">
    <location>
        <begin position="752"/>
        <end position="771"/>
    </location>
</feature>
<evidence type="ECO:0000256" key="4">
    <source>
        <dbReference type="RuleBase" id="RU363090"/>
    </source>
</evidence>
<keyword evidence="2 4" id="KW-0808">Transferase</keyword>
<feature type="region of interest" description="Disordered" evidence="5">
    <location>
        <begin position="1"/>
        <end position="37"/>
    </location>
</feature>
<dbReference type="InterPro" id="IPR038286">
    <property type="entry name" value="IPK_sf"/>
</dbReference>
<dbReference type="STRING" id="225359.A0A2S4PU09"/>
<dbReference type="Proteomes" id="UP000237438">
    <property type="component" value="Unassembled WGS sequence"/>
</dbReference>
<feature type="compositionally biased region" description="Polar residues" evidence="5">
    <location>
        <begin position="295"/>
        <end position="313"/>
    </location>
</feature>
<dbReference type="Gene3D" id="3.30.470.160">
    <property type="entry name" value="Inositol polyphosphate kinase"/>
    <property type="match status" value="1"/>
</dbReference>
<comment type="similarity">
    <text evidence="1 4">Belongs to the inositol phosphokinase (IPK) family.</text>
</comment>
<dbReference type="InterPro" id="IPR005522">
    <property type="entry name" value="IPK"/>
</dbReference>
<evidence type="ECO:0000256" key="2">
    <source>
        <dbReference type="ARBA" id="ARBA00022679"/>
    </source>
</evidence>
<feature type="region of interest" description="Disordered" evidence="5">
    <location>
        <begin position="411"/>
        <end position="493"/>
    </location>
</feature>
<feature type="compositionally biased region" description="Basic and acidic residues" evidence="5">
    <location>
        <begin position="936"/>
        <end position="945"/>
    </location>
</feature>
<dbReference type="PANTHER" id="PTHR12400:SF21">
    <property type="entry name" value="KINASE"/>
    <property type="match status" value="1"/>
</dbReference>
<keyword evidence="3 4" id="KW-0418">Kinase</keyword>
<comment type="caution">
    <text evidence="6">The sequence shown here is derived from an EMBL/GenBank/DDBJ whole genome shotgun (WGS) entry which is preliminary data.</text>
</comment>
<evidence type="ECO:0000313" key="7">
    <source>
        <dbReference type="Proteomes" id="UP000237438"/>
    </source>
</evidence>
<dbReference type="PANTHER" id="PTHR12400">
    <property type="entry name" value="INOSITOL POLYPHOSPHATE KINASE"/>
    <property type="match status" value="1"/>
</dbReference>
<evidence type="ECO:0000313" key="6">
    <source>
        <dbReference type="EMBL" id="POS85520.1"/>
    </source>
</evidence>
<dbReference type="GO" id="GO:0005634">
    <property type="term" value="C:nucleus"/>
    <property type="evidence" value="ECO:0007669"/>
    <property type="project" value="TreeGrafter"/>
</dbReference>
<reference evidence="6 7" key="1">
    <citation type="submission" date="2017-10" db="EMBL/GenBank/DDBJ databases">
        <title>Development of genomic resources for the powdery mildew, Erysiphe pulchra.</title>
        <authorList>
            <person name="Wadl P.A."/>
            <person name="Mack B.M."/>
            <person name="Moore G."/>
            <person name="Beltz S.B."/>
        </authorList>
    </citation>
    <scope>NUCLEOTIDE SEQUENCE [LARGE SCALE GENOMIC DNA]</scope>
    <source>
        <strain evidence="6">Cflorida</strain>
    </source>
</reference>
<feature type="region of interest" description="Disordered" evidence="5">
    <location>
        <begin position="1016"/>
        <end position="1039"/>
    </location>
</feature>
<name>A0A2S4PU09_9PEZI</name>
<proteinExistence type="inferred from homology"/>
<organism evidence="6 7">
    <name type="scientific">Erysiphe pulchra</name>
    <dbReference type="NCBI Taxonomy" id="225359"/>
    <lineage>
        <taxon>Eukaryota</taxon>
        <taxon>Fungi</taxon>
        <taxon>Dikarya</taxon>
        <taxon>Ascomycota</taxon>
        <taxon>Pezizomycotina</taxon>
        <taxon>Leotiomycetes</taxon>
        <taxon>Erysiphales</taxon>
        <taxon>Erysiphaceae</taxon>
        <taxon>Erysiphe</taxon>
    </lineage>
</organism>
<protein>
    <recommendedName>
        <fullName evidence="4">Kinase</fullName>
        <ecNumber evidence="4">2.7.-.-</ecNumber>
    </recommendedName>
</protein>
<dbReference type="SUPFAM" id="SSF56104">
    <property type="entry name" value="SAICAR synthase-like"/>
    <property type="match status" value="1"/>
</dbReference>
<feature type="compositionally biased region" description="Polar residues" evidence="5">
    <location>
        <begin position="752"/>
        <end position="770"/>
    </location>
</feature>
<feature type="region of interest" description="Disordered" evidence="5">
    <location>
        <begin position="664"/>
        <end position="683"/>
    </location>
</feature>
<dbReference type="EC" id="2.7.-.-" evidence="4"/>
<keyword evidence="7" id="KW-1185">Reference proteome</keyword>
<dbReference type="EMBL" id="PEDP01000577">
    <property type="protein sequence ID" value="POS85520.1"/>
    <property type="molecule type" value="Genomic_DNA"/>
</dbReference>
<dbReference type="GO" id="GO:0008440">
    <property type="term" value="F:inositol-1,4,5-trisphosphate 3-kinase activity"/>
    <property type="evidence" value="ECO:0007669"/>
    <property type="project" value="TreeGrafter"/>
</dbReference>
<feature type="region of interest" description="Disordered" evidence="5">
    <location>
        <begin position="255"/>
        <end position="318"/>
    </location>
</feature>
<accession>A0A2S4PU09</accession>
<feature type="compositionally biased region" description="Polar residues" evidence="5">
    <location>
        <begin position="1"/>
        <end position="23"/>
    </location>
</feature>
<dbReference type="GO" id="GO:0032958">
    <property type="term" value="P:inositol phosphate biosynthetic process"/>
    <property type="evidence" value="ECO:0007669"/>
    <property type="project" value="InterPro"/>
</dbReference>
<dbReference type="OrthoDB" id="2573163at2759"/>
<feature type="compositionally biased region" description="Polar residues" evidence="5">
    <location>
        <begin position="478"/>
        <end position="489"/>
    </location>
</feature>
<evidence type="ECO:0000256" key="1">
    <source>
        <dbReference type="ARBA" id="ARBA00007374"/>
    </source>
</evidence>
<feature type="region of interest" description="Disordered" evidence="5">
    <location>
        <begin position="923"/>
        <end position="945"/>
    </location>
</feature>
<dbReference type="GO" id="GO:0046854">
    <property type="term" value="P:phosphatidylinositol phosphate biosynthetic process"/>
    <property type="evidence" value="ECO:0007669"/>
    <property type="project" value="TreeGrafter"/>
</dbReference>
<feature type="compositionally biased region" description="Basic and acidic residues" evidence="5">
    <location>
        <begin position="411"/>
        <end position="424"/>
    </location>
</feature>
<sequence>MSENSSPTGQSSHADAIDNQISQYEDRNKGLAPRALSSQDKTAFMPVQSLAKKYNVDERPKIVSSPYYSDFPPLPQTGSIRLSHGQKHNSTPVENCCTTNILAGVTFDPITDLKFKMTVGNGAILKQADNSCDSRDRIINEHSKVIHSDILNGTRSRGESLERTTKERLTKEILSSDHTHKSEVVRTMLPETSHGSSNVSINHRVHPLEIARTKYSSWRRNLPKIPAEKAWSIEETGSAGTRGGNVEKSVKEALSGVEQSTRSRKASHSLRFFREGLTPEDSRSREYKGRGLSKEANSFSRTLQPRYSENSQSKPRKDIEQLANKYAYSSSIQEGKTLSSQNTHKTLSKAEHVESIDCSESSQNFEKKYLEVASSKKAEIDTRGYQNNTQNLPTKDSFLQGLPLVITERPKENELSDSQREKLDQFSFNSNGVKHTSRSRNSEDDEDSGEEKISSAIFLPHQMTQEASRRHGERLDPISNSSNQETSSPEEWFEEHILSRKNSESCSHQSKTALSLFNNAESTLKISTDDNDNFTNTNGKLDMRINTRDEQLLEKGLKNQTQYEEVTPTGSPKLYFPSMEEASKSCTDLQPVIKKPLEAIELIPYSHQVGGHTTLWRFSKRAVCKQLNNRENEFYEKIEQRHPQLLRFLPRYIGVLNVTFERQNRSKNSRKEVQESPVETLDSKQYDSTQVTYGQDISPVFKNGEQLENITTQHKRAKSQSCISDHLQPVPTVTFADNRHIIPTSILKPQPVYSQNQHRSYSASSSFSQTIDHELNDDRRISLNLSRDSSEPNPWGKTFVNKVLREDVFREVFLQKPVAIRHKKSSAHRSSAYCSSNFLRISNSESNLQTIHQVKKNNESPLRINANVSREHLAPKESTADNENCTLEDSNKSFGCEISANDRVGRSVQKSKAICAGFSKSGKRQRRYSSGGLRRRPTEVADDRGSLKYYEEADDTVPESNSDEIFSMEPGSTNCKTYISKTKNAQVVLEKIHSTMEENDSSNELSKSVERHFIAEGNSVPDPSNSQIDIPRPVNPKEARAQPGSRVEYFLLLEDLTAGMKRPCVMDLKMGTRQYGVDCDLKKQESQRKKCAATTSRRFGVRVCGLQVWDVYLQDYIFEDKYYGRNLKNGEDFQKALTRFLYDGLDYYSVLRHIPSIIEKLSELEVLIRGLIGYRFYGTSLLMFYDGATEEGYSSDSTATEKEDRSISRGIDFKIADFANCVTQEDFERQRTCPPKHPKKPDLGFLRGLKTLKRYFLAIERDTRKEKGYTHFQNTRIGKEFNSPDESDEGYVSY</sequence>
<dbReference type="Pfam" id="PF03770">
    <property type="entry name" value="IPK"/>
    <property type="match status" value="1"/>
</dbReference>